<evidence type="ECO:0000259" key="2">
    <source>
        <dbReference type="Pfam" id="PF19718"/>
    </source>
</evidence>
<reference evidence="3 4" key="1">
    <citation type="submission" date="2018-11" db="EMBL/GenBank/DDBJ databases">
        <authorList>
            <consortium name="Pathogen Informatics"/>
        </authorList>
    </citation>
    <scope>NUCLEOTIDE SEQUENCE [LARGE SCALE GENOMIC DNA]</scope>
</reference>
<name>A0A3P6TXC3_CYLGO</name>
<dbReference type="EMBL" id="UYRV01021182">
    <property type="protein sequence ID" value="VDK68941.1"/>
    <property type="molecule type" value="Genomic_DNA"/>
</dbReference>
<dbReference type="AlphaFoldDB" id="A0A3P6TXC3"/>
<dbReference type="InterPro" id="IPR045578">
    <property type="entry name" value="USP47_C"/>
</dbReference>
<organism evidence="3 4">
    <name type="scientific">Cylicostephanus goldi</name>
    <name type="common">Nematode worm</name>
    <dbReference type="NCBI Taxonomy" id="71465"/>
    <lineage>
        <taxon>Eukaryota</taxon>
        <taxon>Metazoa</taxon>
        <taxon>Ecdysozoa</taxon>
        <taxon>Nematoda</taxon>
        <taxon>Chromadorea</taxon>
        <taxon>Rhabditida</taxon>
        <taxon>Rhabditina</taxon>
        <taxon>Rhabditomorpha</taxon>
        <taxon>Strongyloidea</taxon>
        <taxon>Strongylidae</taxon>
        <taxon>Cylicostephanus</taxon>
    </lineage>
</organism>
<accession>A0A3P6TXC3</accession>
<proteinExistence type="predicted"/>
<gene>
    <name evidence="3" type="ORF">CGOC_LOCUS6466</name>
</gene>
<feature type="domain" description="Ubiquitin carboxyl-terminal hydrolase 47 C-terminal" evidence="2">
    <location>
        <begin position="45"/>
        <end position="90"/>
    </location>
</feature>
<dbReference type="OrthoDB" id="5846271at2759"/>
<feature type="region of interest" description="Disordered" evidence="1">
    <location>
        <begin position="74"/>
        <end position="98"/>
    </location>
</feature>
<evidence type="ECO:0000256" key="1">
    <source>
        <dbReference type="SAM" id="MobiDB-lite"/>
    </source>
</evidence>
<dbReference type="Pfam" id="PF19718">
    <property type="entry name" value="USP47_C"/>
    <property type="match status" value="1"/>
</dbReference>
<evidence type="ECO:0000313" key="4">
    <source>
        <dbReference type="Proteomes" id="UP000271889"/>
    </source>
</evidence>
<keyword evidence="4" id="KW-1185">Reference proteome</keyword>
<dbReference type="Proteomes" id="UP000271889">
    <property type="component" value="Unassembled WGS sequence"/>
</dbReference>
<sequence>MCSLVGSSWDKWPYTLSRLAMLDGSVKFSSQPSYAPNDVIERIGGRVIYYKDSAEAPKELSVEDRKQIQIKENGQTMTAAARRKERPLRIQMSSISEP</sequence>
<protein>
    <recommendedName>
        <fullName evidence="2">Ubiquitin carboxyl-terminal hydrolase 47 C-terminal domain-containing protein</fullName>
    </recommendedName>
</protein>
<evidence type="ECO:0000313" key="3">
    <source>
        <dbReference type="EMBL" id="VDK68941.1"/>
    </source>
</evidence>